<organism evidence="1 2">
    <name type="scientific">Nocardia bovistercoris</name>
    <dbReference type="NCBI Taxonomy" id="2785916"/>
    <lineage>
        <taxon>Bacteria</taxon>
        <taxon>Bacillati</taxon>
        <taxon>Actinomycetota</taxon>
        <taxon>Actinomycetes</taxon>
        <taxon>Mycobacteriales</taxon>
        <taxon>Nocardiaceae</taxon>
        <taxon>Nocardia</taxon>
    </lineage>
</organism>
<dbReference type="Pfam" id="PF18953">
    <property type="entry name" value="SAP_new25"/>
    <property type="match status" value="1"/>
</dbReference>
<dbReference type="EMBL" id="JADMLG010000002">
    <property type="protein sequence ID" value="MBH0775601.1"/>
    <property type="molecule type" value="Genomic_DNA"/>
</dbReference>
<dbReference type="Proteomes" id="UP000655751">
    <property type="component" value="Unassembled WGS sequence"/>
</dbReference>
<sequence>MDAAELRRWYWLKQELADFARTSGIRATGDKQLLTDRIAAALDGVAFTEPAPPPPAAGAQLRAPFDGGSRIPVGQRCSQPLRAWFTEQVGPGFCFDAPMREFFAGADGSRTLADGLEHWYGSRDQGEKSIDSQFEYNRFTRAWHRAHPNGARSELVAAWQEYRGRPVDERGRV</sequence>
<comment type="caution">
    <text evidence="1">The sequence shown here is derived from an EMBL/GenBank/DDBJ whole genome shotgun (WGS) entry which is preliminary data.</text>
</comment>
<evidence type="ECO:0008006" key="3">
    <source>
        <dbReference type="Google" id="ProtNLM"/>
    </source>
</evidence>
<gene>
    <name evidence="1" type="ORF">IT779_04760</name>
</gene>
<evidence type="ECO:0000313" key="1">
    <source>
        <dbReference type="EMBL" id="MBH0775601.1"/>
    </source>
</evidence>
<keyword evidence="2" id="KW-1185">Reference proteome</keyword>
<protein>
    <recommendedName>
        <fullName evidence="3">SAP domain-containing protein</fullName>
    </recommendedName>
</protein>
<name>A0A931I7C5_9NOCA</name>
<dbReference type="AlphaFoldDB" id="A0A931I7C5"/>
<reference evidence="1" key="1">
    <citation type="submission" date="2020-11" db="EMBL/GenBank/DDBJ databases">
        <title>Nocardia NEAU-351.nov., a novel actinomycete isolated from the cow dung.</title>
        <authorList>
            <person name="Zhang X."/>
        </authorList>
    </citation>
    <scope>NUCLEOTIDE SEQUENCE</scope>
    <source>
        <strain evidence="1">NEAU-351</strain>
    </source>
</reference>
<accession>A0A931I7C5</accession>
<proteinExistence type="predicted"/>
<evidence type="ECO:0000313" key="2">
    <source>
        <dbReference type="Proteomes" id="UP000655751"/>
    </source>
</evidence>